<dbReference type="Pfam" id="PF18701">
    <property type="entry name" value="DUF5641"/>
    <property type="match status" value="1"/>
</dbReference>
<dbReference type="Gene3D" id="3.30.420.10">
    <property type="entry name" value="Ribonuclease H-like superfamily/Ribonuclease H"/>
    <property type="match status" value="1"/>
</dbReference>
<sequence>MEKTLSESSQARLKQKKAENEKVVLDVENNYCRLKAALMSRLSKQPSTQPNLQQLTAQGTSTGLSRVKLPEIRLPTFGGHLKDWVTFRDTFRSLIHNNPQLTEMDKFTYLRSSLSGEALQEINSVEMSDVNYVVAWTMLEERYENKKLIVKAHLDALFSIEPIRREGYELLSRLISDFDKHLLMLDKVGEDTNNWSTILVYMVCSRLDSTTLRNWETHHNSKEVPKYKDLMHFLRDQCSVLQSVAPAKAIVVPEKKAKFSVTNYVVPTKRIVLAEAARLFDPLGLIGPVVVIAKIFLQELWKHNCGWDDPLPEAMQQFWQEYRLNLTALSSFSIPRWIGYKAEAVSMELHGFCDASDKAYGACIYTRCTLMDSSVEVRLLIAKSRVAPLEDLKRNKKRLSTPRLELSSALLLCHLYEKVKASIRIPHNASFWTDSTIVVHWLSSLPSRWQIFVANRVSEIQHITKGFVWNHVAGAENPADVISRGMTPAQLLYHTIWLEGPAWLRRDRSTWPVASPEEDFDRTLLEERSAVAIPAQSKPNSELFGLHSSLFVLVRRVAWIRRFIHNCRRPEEVRSGNINHIEHQEAMLSLVRLAQNESFPEEISALQRGNQVKPSSPIHKLWPILVEGVLRVGGRLSEAPVSSTRKHPAILCYRHPLSKLIVVDYHLRLFHAGQQLLTSSVREKYWPTQIRRLANTIIHECVSCFRNKPKVLDQLMANLPSERVSPAPPFVKVGLDYCGPFFVANSNRRAAPRKYFLAVFVCLVTKAVHLELVGDLTSAAFIAAFKRFVARRGKPVLVMCDNALNFVGARRELSELHRLFRNQQFQESVAESAEEDEIEFRFIPARSPNFGGLWEAAVKSFKGHFKRTVGSKILPHDAMHTAIVQIEAILNSRPLTPVSSDPMDFEALTPGYFLIQRPLTAVPEPDLSHLPKNRLSLWQEMQGFVQHMWKVWSRQYLSDLNNRTKWTRRRNNISVGTMVVVREDNLPPLKWKLGRIVQVHAGTDGNIRVVTVKTQDGLFRRAISKICVLPIRDNQTDSTTEDH</sequence>
<evidence type="ECO:0000313" key="2">
    <source>
        <dbReference type="EnsemblMetazoa" id="AALFPA23_023594.P35100"/>
    </source>
</evidence>
<dbReference type="EnsemblMetazoa" id="AALFPA23_023594.R35100">
    <property type="protein sequence ID" value="AALFPA23_023594.P35100"/>
    <property type="gene ID" value="AALFPA23_023594"/>
</dbReference>
<dbReference type="PROSITE" id="PS50994">
    <property type="entry name" value="INTEGRASE"/>
    <property type="match status" value="1"/>
</dbReference>
<protein>
    <recommendedName>
        <fullName evidence="1">Integrase catalytic domain-containing protein</fullName>
    </recommendedName>
</protein>
<dbReference type="InterPro" id="IPR005312">
    <property type="entry name" value="DUF1759"/>
</dbReference>
<dbReference type="PANTHER" id="PTHR47331:SF1">
    <property type="entry name" value="GAG-LIKE PROTEIN"/>
    <property type="match status" value="1"/>
</dbReference>
<dbReference type="Pfam" id="PF05380">
    <property type="entry name" value="Peptidase_A17"/>
    <property type="match status" value="1"/>
</dbReference>
<dbReference type="InterPro" id="IPR008042">
    <property type="entry name" value="Retrotrans_Pao"/>
</dbReference>
<dbReference type="SUPFAM" id="SSF53098">
    <property type="entry name" value="Ribonuclease H-like"/>
    <property type="match status" value="1"/>
</dbReference>
<proteinExistence type="predicted"/>
<dbReference type="Pfam" id="PF03564">
    <property type="entry name" value="DUF1759"/>
    <property type="match status" value="1"/>
</dbReference>
<dbReference type="InterPro" id="IPR012337">
    <property type="entry name" value="RNaseH-like_sf"/>
</dbReference>
<organism evidence="2 3">
    <name type="scientific">Aedes albopictus</name>
    <name type="common">Asian tiger mosquito</name>
    <name type="synonym">Stegomyia albopicta</name>
    <dbReference type="NCBI Taxonomy" id="7160"/>
    <lineage>
        <taxon>Eukaryota</taxon>
        <taxon>Metazoa</taxon>
        <taxon>Ecdysozoa</taxon>
        <taxon>Arthropoda</taxon>
        <taxon>Hexapoda</taxon>
        <taxon>Insecta</taxon>
        <taxon>Pterygota</taxon>
        <taxon>Neoptera</taxon>
        <taxon>Endopterygota</taxon>
        <taxon>Diptera</taxon>
        <taxon>Nematocera</taxon>
        <taxon>Culicoidea</taxon>
        <taxon>Culicidae</taxon>
        <taxon>Culicinae</taxon>
        <taxon>Aedini</taxon>
        <taxon>Aedes</taxon>
        <taxon>Stegomyia</taxon>
    </lineage>
</organism>
<evidence type="ECO:0000259" key="1">
    <source>
        <dbReference type="PROSITE" id="PS50994"/>
    </source>
</evidence>
<dbReference type="InterPro" id="IPR041588">
    <property type="entry name" value="Integrase_H2C2"/>
</dbReference>
<dbReference type="GeneID" id="134290724"/>
<dbReference type="Proteomes" id="UP000069940">
    <property type="component" value="Unassembled WGS sequence"/>
</dbReference>
<feature type="domain" description="Integrase catalytic" evidence="1">
    <location>
        <begin position="724"/>
        <end position="918"/>
    </location>
</feature>
<name>A0ABM2A1H8_AEDAL</name>
<reference evidence="2" key="2">
    <citation type="submission" date="2025-05" db="UniProtKB">
        <authorList>
            <consortium name="EnsemblMetazoa"/>
        </authorList>
    </citation>
    <scope>IDENTIFICATION</scope>
    <source>
        <strain evidence="2">Foshan</strain>
    </source>
</reference>
<dbReference type="InterPro" id="IPR001584">
    <property type="entry name" value="Integrase_cat-core"/>
</dbReference>
<reference evidence="3" key="1">
    <citation type="journal article" date="2015" name="Proc. Natl. Acad. Sci. U.S.A.">
        <title>Genome sequence of the Asian Tiger mosquito, Aedes albopictus, reveals insights into its biology, genetics, and evolution.</title>
        <authorList>
            <person name="Chen X.G."/>
            <person name="Jiang X."/>
            <person name="Gu J."/>
            <person name="Xu M."/>
            <person name="Wu Y."/>
            <person name="Deng Y."/>
            <person name="Zhang C."/>
            <person name="Bonizzoni M."/>
            <person name="Dermauw W."/>
            <person name="Vontas J."/>
            <person name="Armbruster P."/>
            <person name="Huang X."/>
            <person name="Yang Y."/>
            <person name="Zhang H."/>
            <person name="He W."/>
            <person name="Peng H."/>
            <person name="Liu Y."/>
            <person name="Wu K."/>
            <person name="Chen J."/>
            <person name="Lirakis M."/>
            <person name="Topalis P."/>
            <person name="Van Leeuwen T."/>
            <person name="Hall A.B."/>
            <person name="Jiang X."/>
            <person name="Thorpe C."/>
            <person name="Mueller R.L."/>
            <person name="Sun C."/>
            <person name="Waterhouse R.M."/>
            <person name="Yan G."/>
            <person name="Tu Z.J."/>
            <person name="Fang X."/>
            <person name="James A.A."/>
        </authorList>
    </citation>
    <scope>NUCLEOTIDE SEQUENCE [LARGE SCALE GENOMIC DNA]</scope>
    <source>
        <strain evidence="3">Foshan</strain>
    </source>
</reference>
<evidence type="ECO:0000313" key="3">
    <source>
        <dbReference type="Proteomes" id="UP000069940"/>
    </source>
</evidence>
<keyword evidence="3" id="KW-1185">Reference proteome</keyword>
<dbReference type="RefSeq" id="XP_062713891.1">
    <property type="nucleotide sequence ID" value="XM_062857907.1"/>
</dbReference>
<dbReference type="InterPro" id="IPR040676">
    <property type="entry name" value="DUF5641"/>
</dbReference>
<dbReference type="Pfam" id="PF17921">
    <property type="entry name" value="Integrase_H2C2"/>
    <property type="match status" value="1"/>
</dbReference>
<dbReference type="PANTHER" id="PTHR47331">
    <property type="entry name" value="PHD-TYPE DOMAIN-CONTAINING PROTEIN"/>
    <property type="match status" value="1"/>
</dbReference>
<dbReference type="InterPro" id="IPR036397">
    <property type="entry name" value="RNaseH_sf"/>
</dbReference>
<accession>A0ABM2A1H8</accession>